<feature type="chain" id="PRO_5038398843" evidence="2">
    <location>
        <begin position="28"/>
        <end position="344"/>
    </location>
</feature>
<dbReference type="Proteomes" id="UP000297597">
    <property type="component" value="Unassembled WGS sequence"/>
</dbReference>
<name>A0A4Y7RV02_9FIRM</name>
<evidence type="ECO:0000256" key="2">
    <source>
        <dbReference type="SAM" id="SignalP"/>
    </source>
</evidence>
<evidence type="ECO:0000313" key="4">
    <source>
        <dbReference type="Proteomes" id="UP000297597"/>
    </source>
</evidence>
<dbReference type="Pfam" id="PF26549">
    <property type="entry name" value="Tricorn_N"/>
    <property type="match status" value="1"/>
</dbReference>
<dbReference type="Gene3D" id="2.120.10.30">
    <property type="entry name" value="TolB, C-terminal domain"/>
    <property type="match status" value="1"/>
</dbReference>
<dbReference type="InterPro" id="IPR011042">
    <property type="entry name" value="6-blade_b-propeller_TolB-like"/>
</dbReference>
<organism evidence="3 4">
    <name type="scientific">Pelotomaculum propionicicum</name>
    <dbReference type="NCBI Taxonomy" id="258475"/>
    <lineage>
        <taxon>Bacteria</taxon>
        <taxon>Bacillati</taxon>
        <taxon>Bacillota</taxon>
        <taxon>Clostridia</taxon>
        <taxon>Eubacteriales</taxon>
        <taxon>Desulfotomaculaceae</taxon>
        <taxon>Pelotomaculum</taxon>
    </lineage>
</organism>
<keyword evidence="4" id="KW-1185">Reference proteome</keyword>
<feature type="signal peptide" evidence="2">
    <location>
        <begin position="1"/>
        <end position="27"/>
    </location>
</feature>
<sequence length="344" mass="37362">MKFFSQKTFTPIILMILVLFLASQTGCTEKAGNPTNEANPATRSGSSAKDEGIKAGKIVFVDQGDIWVMDLGSGEKKNITCSPENETRPRWSPDGKKIAFTRQERLLNVYIVNADGSGLTRLTGGTPGSDFAPAWSPDGKKITFLSSRDRPDSKFPNAEIYLMNPDGSVQTRLTGGFELENPDCLWWSFDGSQIAVHEEGTGGGTGISLVNAATGKVGRIEALREAMKKEGIKFSLINFYLFNPRDTNLIACSLYDMSKGKGDSKNGVYIFDQGSGSLKKICSYDAGALGWLRDGTALVYLEKGRIYSIQKDGAGPVMLEDLTVQGPGTDYSELDLYWPGMAPK</sequence>
<accession>A0A4Y7RV02</accession>
<dbReference type="SUPFAM" id="SSF69304">
    <property type="entry name" value="Tricorn protease N-terminal domain"/>
    <property type="match status" value="1"/>
</dbReference>
<evidence type="ECO:0000313" key="3">
    <source>
        <dbReference type="EMBL" id="TEB12795.1"/>
    </source>
</evidence>
<dbReference type="AlphaFoldDB" id="A0A4Y7RV02"/>
<evidence type="ECO:0000256" key="1">
    <source>
        <dbReference type="SAM" id="MobiDB-lite"/>
    </source>
</evidence>
<comment type="caution">
    <text evidence="3">The sequence shown here is derived from an EMBL/GenBank/DDBJ whole genome shotgun (WGS) entry which is preliminary data.</text>
</comment>
<feature type="region of interest" description="Disordered" evidence="1">
    <location>
        <begin position="29"/>
        <end position="50"/>
    </location>
</feature>
<feature type="compositionally biased region" description="Polar residues" evidence="1">
    <location>
        <begin position="29"/>
        <end position="47"/>
    </location>
</feature>
<reference evidence="3 4" key="1">
    <citation type="journal article" date="2018" name="Environ. Microbiol.">
        <title>Novel energy conservation strategies and behaviour of Pelotomaculum schinkii driving syntrophic propionate catabolism.</title>
        <authorList>
            <person name="Hidalgo-Ahumada C.A.P."/>
            <person name="Nobu M.K."/>
            <person name="Narihiro T."/>
            <person name="Tamaki H."/>
            <person name="Liu W.T."/>
            <person name="Kamagata Y."/>
            <person name="Stams A.J.M."/>
            <person name="Imachi H."/>
            <person name="Sousa D.Z."/>
        </authorList>
    </citation>
    <scope>NUCLEOTIDE SEQUENCE [LARGE SCALE GENOMIC DNA]</scope>
    <source>
        <strain evidence="3 4">MGP</strain>
    </source>
</reference>
<proteinExistence type="predicted"/>
<dbReference type="PANTHER" id="PTHR36842:SF1">
    <property type="entry name" value="PROTEIN TOLB"/>
    <property type="match status" value="1"/>
</dbReference>
<gene>
    <name evidence="3" type="primary">tolB_1</name>
    <name evidence="3" type="ORF">Pmgp_00771</name>
</gene>
<dbReference type="PANTHER" id="PTHR36842">
    <property type="entry name" value="PROTEIN TOLB HOMOLOG"/>
    <property type="match status" value="1"/>
</dbReference>
<protein>
    <submittedName>
        <fullName evidence="3">Protein TolB</fullName>
    </submittedName>
</protein>
<keyword evidence="2" id="KW-0732">Signal</keyword>
<dbReference type="RefSeq" id="WP_192902771.1">
    <property type="nucleotide sequence ID" value="NZ_QFFZ01000005.1"/>
</dbReference>
<dbReference type="EMBL" id="QFFZ01000005">
    <property type="protein sequence ID" value="TEB12795.1"/>
    <property type="molecule type" value="Genomic_DNA"/>
</dbReference>